<dbReference type="OrthoDB" id="9809147at2"/>
<dbReference type="InterPro" id="IPR003741">
    <property type="entry name" value="LUD_dom"/>
</dbReference>
<dbReference type="PATRIC" id="fig|1560234.3.peg.212"/>
<name>A0A1B7XQ67_9BACT</name>
<dbReference type="AlphaFoldDB" id="A0A1B7XQ67"/>
<accession>A0A1B7XQ67</accession>
<dbReference type="STRING" id="1560234.SP90_00995"/>
<dbReference type="EMBL" id="JXMS01000001">
    <property type="protein sequence ID" value="OBQ57645.1"/>
    <property type="molecule type" value="Genomic_DNA"/>
</dbReference>
<organism evidence="2 3">
    <name type="scientific">Halodesulfovibrio spirochaetisodalis</name>
    <dbReference type="NCBI Taxonomy" id="1560234"/>
    <lineage>
        <taxon>Bacteria</taxon>
        <taxon>Pseudomonadati</taxon>
        <taxon>Thermodesulfobacteriota</taxon>
        <taxon>Desulfovibrionia</taxon>
        <taxon>Desulfovibrionales</taxon>
        <taxon>Desulfovibrionaceae</taxon>
        <taxon>Halodesulfovibrio</taxon>
    </lineage>
</organism>
<proteinExistence type="predicted"/>
<dbReference type="PANTHER" id="PTHR36179:SF2">
    <property type="entry name" value="LUD DOMAIN-CONTAINING PROTEIN"/>
    <property type="match status" value="1"/>
</dbReference>
<keyword evidence="3" id="KW-1185">Reference proteome</keyword>
<evidence type="ECO:0000313" key="2">
    <source>
        <dbReference type="EMBL" id="OBQ57645.1"/>
    </source>
</evidence>
<dbReference type="PANTHER" id="PTHR36179">
    <property type="entry name" value="LUD_DOM DOMAIN-CONTAINING PROTEIN"/>
    <property type="match status" value="1"/>
</dbReference>
<evidence type="ECO:0000313" key="3">
    <source>
        <dbReference type="Proteomes" id="UP000091979"/>
    </source>
</evidence>
<comment type="caution">
    <text evidence="2">The sequence shown here is derived from an EMBL/GenBank/DDBJ whole genome shotgun (WGS) entry which is preliminary data.</text>
</comment>
<feature type="domain" description="LUD" evidence="1">
    <location>
        <begin position="7"/>
        <end position="207"/>
    </location>
</feature>
<protein>
    <submittedName>
        <fullName evidence="2">Lactate utilization protein B/C</fullName>
    </submittedName>
</protein>
<evidence type="ECO:0000259" key="1">
    <source>
        <dbReference type="Pfam" id="PF02589"/>
    </source>
</evidence>
<dbReference type="Proteomes" id="UP000091979">
    <property type="component" value="Unassembled WGS sequence"/>
</dbReference>
<sequence>MNPQLFEKTIGALTTNNFEVFVAEDLEHARKIITDDILPCITPGLVSYGDSVTFIETGVLDDLKSLPQRDGWRFLDTFESGVERKEILERRREALLSEVFFTGSNALTSGGQIVNLDMVGNRVGGIVWGPNKVVLTIGTNKIVDTLEDAMTRLREVAAPLNAKRHGSKTPCTKTGKCMNCKSPERICNTWTITEKSWPAKRISIVLVKGDYGL</sequence>
<dbReference type="Pfam" id="PF02589">
    <property type="entry name" value="LUD_dom"/>
    <property type="match status" value="1"/>
</dbReference>
<dbReference type="RefSeq" id="WP_066851657.1">
    <property type="nucleotide sequence ID" value="NZ_JXMS01000001.1"/>
</dbReference>
<reference evidence="2 3" key="1">
    <citation type="submission" date="2015-01" db="EMBL/GenBank/DDBJ databases">
        <title>Desulfovibrio sp. JC271 draft genome sequence.</title>
        <authorList>
            <person name="Shivani Y."/>
            <person name="Subhash Y."/>
            <person name="Sasikala C."/>
            <person name="Ramana C.V."/>
        </authorList>
    </citation>
    <scope>NUCLEOTIDE SEQUENCE [LARGE SCALE GENOMIC DNA]</scope>
    <source>
        <strain evidence="2 3">JC271</strain>
    </source>
</reference>
<gene>
    <name evidence="2" type="ORF">SP90_00995</name>
</gene>